<dbReference type="NCBIfam" id="TIGR02001">
    <property type="entry name" value="gcw_chp"/>
    <property type="match status" value="1"/>
</dbReference>
<gene>
    <name evidence="2" type="ORF">SNE35_30060</name>
</gene>
<organism evidence="2 3">
    <name type="scientific">Roseateles agri</name>
    <dbReference type="NCBI Taxonomy" id="3098619"/>
    <lineage>
        <taxon>Bacteria</taxon>
        <taxon>Pseudomonadati</taxon>
        <taxon>Pseudomonadota</taxon>
        <taxon>Betaproteobacteria</taxon>
        <taxon>Burkholderiales</taxon>
        <taxon>Sphaerotilaceae</taxon>
        <taxon>Roseateles</taxon>
    </lineage>
</organism>
<sequence length="234" mass="25325">MSFGSPNRAATTASLAWLLASITPPALAELGGTVSIQSDARDRGLSYSDDKPAAQLTLAYDGNGGWYGGGTAMRAKFSEHSSNVISAYGGRVVNLAPGLDAEAGLQFNHYASITRYDFGELYAGLLGERWSARLHYANDYYGTGQHSVYGELNFNWPLRKTLMASAHLGALNGSRGDYGITHGDTRFDSRLGLAWQVQSVELQLSWVAVSRGGPYTWMTERRRNALVLGLSTSF</sequence>
<evidence type="ECO:0000313" key="3">
    <source>
        <dbReference type="Proteomes" id="UP001285263"/>
    </source>
</evidence>
<dbReference type="Pfam" id="PF09694">
    <property type="entry name" value="Gcw_chp"/>
    <property type="match status" value="1"/>
</dbReference>
<dbReference type="InterPro" id="IPR010239">
    <property type="entry name" value="CHP02001"/>
</dbReference>
<protein>
    <submittedName>
        <fullName evidence="2">TorF family putative porin</fullName>
    </submittedName>
</protein>
<evidence type="ECO:0000313" key="2">
    <source>
        <dbReference type="EMBL" id="MDY0748781.1"/>
    </source>
</evidence>
<reference evidence="2 3" key="1">
    <citation type="submission" date="2023-11" db="EMBL/GenBank/DDBJ databases">
        <title>Paucibacter sp. nov., isolated from fresh soil in Korea.</title>
        <authorList>
            <person name="Le N.T.T."/>
        </authorList>
    </citation>
    <scope>NUCLEOTIDE SEQUENCE [LARGE SCALE GENOMIC DNA]</scope>
    <source>
        <strain evidence="2 3">R3-3</strain>
    </source>
</reference>
<dbReference type="Proteomes" id="UP001285263">
    <property type="component" value="Unassembled WGS sequence"/>
</dbReference>
<dbReference type="EMBL" id="JAXCLA010000012">
    <property type="protein sequence ID" value="MDY0748781.1"/>
    <property type="molecule type" value="Genomic_DNA"/>
</dbReference>
<name>A0ABU5DR33_9BURK</name>
<evidence type="ECO:0000256" key="1">
    <source>
        <dbReference type="SAM" id="SignalP"/>
    </source>
</evidence>
<feature type="signal peptide" evidence="1">
    <location>
        <begin position="1"/>
        <end position="28"/>
    </location>
</feature>
<keyword evidence="1" id="KW-0732">Signal</keyword>
<feature type="chain" id="PRO_5046236702" evidence="1">
    <location>
        <begin position="29"/>
        <end position="234"/>
    </location>
</feature>
<keyword evidence="3" id="KW-1185">Reference proteome</keyword>
<comment type="caution">
    <text evidence="2">The sequence shown here is derived from an EMBL/GenBank/DDBJ whole genome shotgun (WGS) entry which is preliminary data.</text>
</comment>
<accession>A0ABU5DR33</accession>
<dbReference type="RefSeq" id="WP_320426752.1">
    <property type="nucleotide sequence ID" value="NZ_JAXCLA010000012.1"/>
</dbReference>
<proteinExistence type="predicted"/>